<reference evidence="1 2" key="1">
    <citation type="journal article" date="2013" name="BMC Genomics">
        <title>Genome sequencing and comparative genomics of honey bee microsporidia, Nosema apis reveal novel insights into host-parasite interactions.</title>
        <authorList>
            <person name="Chen Yp."/>
            <person name="Pettis J.S."/>
            <person name="Zhao Y."/>
            <person name="Liu X."/>
            <person name="Tallon L.J."/>
            <person name="Sadzewicz L.D."/>
            <person name="Li R."/>
            <person name="Zheng H."/>
            <person name="Huang S."/>
            <person name="Zhang X."/>
            <person name="Hamilton M.C."/>
            <person name="Pernal S.F."/>
            <person name="Melathopoulos A.P."/>
            <person name="Yan X."/>
            <person name="Evans J.D."/>
        </authorList>
    </citation>
    <scope>NUCLEOTIDE SEQUENCE [LARGE SCALE GENOMIC DNA]</scope>
    <source>
        <strain evidence="1 2">BRL 01</strain>
    </source>
</reference>
<name>T0L8N4_9MICR</name>
<feature type="non-terminal residue" evidence="1">
    <location>
        <position position="1"/>
    </location>
</feature>
<dbReference type="EMBL" id="KE647219">
    <property type="protein sequence ID" value="EQB60863.1"/>
    <property type="molecule type" value="Genomic_DNA"/>
</dbReference>
<accession>T0L8N4</accession>
<proteinExistence type="predicted"/>
<protein>
    <submittedName>
        <fullName evidence="1">Uncharacterized protein</fullName>
    </submittedName>
</protein>
<evidence type="ECO:0000313" key="2">
    <source>
        <dbReference type="Proteomes" id="UP000053780"/>
    </source>
</evidence>
<dbReference type="Proteomes" id="UP000053780">
    <property type="component" value="Unassembled WGS sequence"/>
</dbReference>
<dbReference type="AlphaFoldDB" id="T0L8N4"/>
<keyword evidence="2" id="KW-1185">Reference proteome</keyword>
<sequence length="126" mass="14890">KFIEKQNGEYFLKDDKLEFDNVLDDVIELYDFEVGKCKNNLYISKEMILLQIVDYFEGNLDNDRFKLYNPEIENISNTDSLKLFNIESDKNLDNCLKLYNSEIEKNVNTNSDLVNSEIDKFILILI</sequence>
<gene>
    <name evidence="1" type="ORF">NAPIS_ORF01562</name>
</gene>
<dbReference type="HOGENOM" id="CLU_1986887_0_0_1"/>
<dbReference type="VEuPathDB" id="MicrosporidiaDB:NAPIS_ORF01562"/>
<evidence type="ECO:0000313" key="1">
    <source>
        <dbReference type="EMBL" id="EQB60863.1"/>
    </source>
</evidence>
<organism evidence="1 2">
    <name type="scientific">Vairimorpha apis BRL 01</name>
    <dbReference type="NCBI Taxonomy" id="1037528"/>
    <lineage>
        <taxon>Eukaryota</taxon>
        <taxon>Fungi</taxon>
        <taxon>Fungi incertae sedis</taxon>
        <taxon>Microsporidia</taxon>
        <taxon>Nosematidae</taxon>
        <taxon>Vairimorpha</taxon>
    </lineage>
</organism>